<evidence type="ECO:0000256" key="4">
    <source>
        <dbReference type="SAM" id="MobiDB-lite"/>
    </source>
</evidence>
<feature type="compositionally biased region" description="Basic and acidic residues" evidence="4">
    <location>
        <begin position="84"/>
        <end position="111"/>
    </location>
</feature>
<comment type="caution">
    <text evidence="3">Lacks conserved residue(s) required for the propagation of feature annotation.</text>
</comment>
<feature type="domain" description="Olfactomedin-like" evidence="6">
    <location>
        <begin position="738"/>
        <end position="982"/>
    </location>
</feature>
<comment type="subcellular location">
    <subcellularLocation>
        <location evidence="1">Secreted</location>
    </subcellularLocation>
</comment>
<feature type="compositionally biased region" description="Pro residues" evidence="4">
    <location>
        <begin position="269"/>
        <end position="288"/>
    </location>
</feature>
<reference evidence="7" key="2">
    <citation type="submission" date="2025-08" db="UniProtKB">
        <authorList>
            <consortium name="Ensembl"/>
        </authorList>
    </citation>
    <scope>IDENTIFICATION</scope>
</reference>
<keyword evidence="5" id="KW-1133">Transmembrane helix</keyword>
<evidence type="ECO:0000256" key="2">
    <source>
        <dbReference type="ARBA" id="ARBA00022525"/>
    </source>
</evidence>
<dbReference type="GO" id="GO:0009986">
    <property type="term" value="C:cell surface"/>
    <property type="evidence" value="ECO:0007669"/>
    <property type="project" value="TreeGrafter"/>
</dbReference>
<protein>
    <recommendedName>
        <fullName evidence="6">Olfactomedin-like domain-containing protein</fullName>
    </recommendedName>
</protein>
<feature type="region of interest" description="Disordered" evidence="4">
    <location>
        <begin position="196"/>
        <end position="298"/>
    </location>
</feature>
<dbReference type="AlphaFoldDB" id="A0AAZ3P698"/>
<dbReference type="Proteomes" id="UP000694402">
    <property type="component" value="Unassembled WGS sequence"/>
</dbReference>
<dbReference type="PANTHER" id="PTHR23192">
    <property type="entry name" value="OLFACTOMEDIN-RELATED"/>
    <property type="match status" value="1"/>
</dbReference>
<dbReference type="InterPro" id="IPR050605">
    <property type="entry name" value="Olfactomedin-like_domain"/>
</dbReference>
<reference evidence="8" key="1">
    <citation type="journal article" date="2018" name="PLoS ONE">
        <title>Chinook salmon (Oncorhynchus tshawytscha) genome and transcriptome.</title>
        <authorList>
            <person name="Christensen K.A."/>
            <person name="Leong J.S."/>
            <person name="Sakhrani D."/>
            <person name="Biagi C.A."/>
            <person name="Minkley D.R."/>
            <person name="Withler R.E."/>
            <person name="Rondeau E.B."/>
            <person name="Koop B.F."/>
            <person name="Devlin R.H."/>
        </authorList>
    </citation>
    <scope>NUCLEOTIDE SEQUENCE [LARGE SCALE GENOMIC DNA]</scope>
</reference>
<keyword evidence="8" id="KW-1185">Reference proteome</keyword>
<evidence type="ECO:0000259" key="6">
    <source>
        <dbReference type="PROSITE" id="PS51132"/>
    </source>
</evidence>
<evidence type="ECO:0000256" key="3">
    <source>
        <dbReference type="PROSITE-ProRule" id="PRU00446"/>
    </source>
</evidence>
<dbReference type="Pfam" id="PF02191">
    <property type="entry name" value="OLF"/>
    <property type="match status" value="1"/>
</dbReference>
<dbReference type="InterPro" id="IPR003112">
    <property type="entry name" value="Olfac-like_dom"/>
</dbReference>
<keyword evidence="2" id="KW-0964">Secreted</keyword>
<gene>
    <name evidence="7" type="primary">IMPG2</name>
</gene>
<feature type="compositionally biased region" description="Basic and acidic residues" evidence="4">
    <location>
        <begin position="235"/>
        <end position="248"/>
    </location>
</feature>
<keyword evidence="5" id="KW-0812">Transmembrane</keyword>
<evidence type="ECO:0000313" key="8">
    <source>
        <dbReference type="Proteomes" id="UP000694402"/>
    </source>
</evidence>
<keyword evidence="5" id="KW-0472">Membrane</keyword>
<dbReference type="Ensembl" id="ENSOTST00005150520.1">
    <property type="protein sequence ID" value="ENSOTSP00005111429.1"/>
    <property type="gene ID" value="ENSOTSG00005031217.2"/>
</dbReference>
<dbReference type="PROSITE" id="PS51132">
    <property type="entry name" value="OLF"/>
    <property type="match status" value="1"/>
</dbReference>
<sequence length="996" mass="108891">MMREGGGGGCLGLPGMLRVFLLGTCALTVLSSAGLVFLLVQHMHLSAHIARLDLQLQVLSETSGAVLHHSAAVSLRASGDPGEEASHRTSMDPGEEASHRTSRDPGEETERLQVLSEESGLQTSPHRTSREDPGREETERELQHGRPRNKRSQAGKHQTKRQQKRDDRDMMIMMTYSMVPIKVLLELCNSTKDKCLTGSPGPPGTPGVDGKPGVNATEGISGPPGPAGRRGKKGPPGERGEPGAKGDVGDPGPPGLKDETSNDIFIEGPPGPRGPPGPAGPPGLPGPPATLEDPEPSRNRTMRAQLLENTCFHQDNMSDSLGTENAATSSDTLNVTNAETVNRTIRAHIHQANMSSESANLAASNDMNVTDTENEELNNRQMTYTEIVEEGPLNSTEIVEDGPLNSTEIVEDGPLNVTHTEIVEEGPLNSTEIVEDGHLNVTEIVEDGPLNVTHTEIVEEGPLNSTEIVEDGPLNVTEIVEDGPLNVTHTEIVEDGPLNVTHTEIVEEGPLNVTHTEIVEEGPLNVTEIVEDGHLNVTEIVEDGHLNVTEIVEEGPLNVTEIVEEGPLNITHTEIVEEGPLNVTHTEIVEEGPLNSTEIVEDGHLNVTEIVEDGHLNVTEIVEDGHLNVTEIVEEGPLNVTEIVEEGPLNITHTEIVEEGPLNVTHTEIVEDGPLNVTHTKIVEEGPLNVTHTKIVEEGPLNVTHTKIVEEGPLNVTEIVEEGPLNVTEIVEEAAFRKTEYIIKTITCFPNVTKMETTFGVWMQDAARVNDNHIWMAEHFSGRVLQEYKSIASFPNSRSIDMRKFYQGCGHIIYNGSVYYHNAGTSKVVKDNLKTRRLQTLAIENALYHNRTYLFHNSKTYFKFAVDENGLWLIYASAISGTVMVAKLNHKRFSVLSVVSTSYPVPSAGNVFVACGVLYLTDTKDTKVTHAFDLMKEKALNVSLDLRSANGIMAMLSYYPENQLLYMWDNSYVKICKTYFTLDQQQKSLVKCYGRK</sequence>
<dbReference type="Pfam" id="PF01391">
    <property type="entry name" value="Collagen"/>
    <property type="match status" value="1"/>
</dbReference>
<accession>A0AAZ3P698</accession>
<evidence type="ECO:0000256" key="1">
    <source>
        <dbReference type="ARBA" id="ARBA00004613"/>
    </source>
</evidence>
<dbReference type="InterPro" id="IPR008160">
    <property type="entry name" value="Collagen"/>
</dbReference>
<dbReference type="GO" id="GO:0005615">
    <property type="term" value="C:extracellular space"/>
    <property type="evidence" value="ECO:0007669"/>
    <property type="project" value="TreeGrafter"/>
</dbReference>
<name>A0AAZ3P698_ONCTS</name>
<dbReference type="GO" id="GO:0007165">
    <property type="term" value="P:signal transduction"/>
    <property type="evidence" value="ECO:0007669"/>
    <property type="project" value="TreeGrafter"/>
</dbReference>
<feature type="compositionally biased region" description="Basic residues" evidence="4">
    <location>
        <begin position="145"/>
        <end position="163"/>
    </location>
</feature>
<dbReference type="SMART" id="SM00284">
    <property type="entry name" value="OLF"/>
    <property type="match status" value="1"/>
</dbReference>
<dbReference type="GeneTree" id="ENSGT00940000158020"/>
<evidence type="ECO:0000256" key="5">
    <source>
        <dbReference type="SAM" id="Phobius"/>
    </source>
</evidence>
<proteinExistence type="predicted"/>
<feature type="transmembrane region" description="Helical" evidence="5">
    <location>
        <begin position="20"/>
        <end position="40"/>
    </location>
</feature>
<feature type="region of interest" description="Disordered" evidence="4">
    <location>
        <begin position="75"/>
        <end position="170"/>
    </location>
</feature>
<reference evidence="7" key="3">
    <citation type="submission" date="2025-09" db="UniProtKB">
        <authorList>
            <consortium name="Ensembl"/>
        </authorList>
    </citation>
    <scope>IDENTIFICATION</scope>
</reference>
<feature type="compositionally biased region" description="Basic and acidic residues" evidence="4">
    <location>
        <begin position="128"/>
        <end position="144"/>
    </location>
</feature>
<organism evidence="7 8">
    <name type="scientific">Oncorhynchus tshawytscha</name>
    <name type="common">Chinook salmon</name>
    <name type="synonym">Salmo tshawytscha</name>
    <dbReference type="NCBI Taxonomy" id="74940"/>
    <lineage>
        <taxon>Eukaryota</taxon>
        <taxon>Metazoa</taxon>
        <taxon>Chordata</taxon>
        <taxon>Craniata</taxon>
        <taxon>Vertebrata</taxon>
        <taxon>Euteleostomi</taxon>
        <taxon>Actinopterygii</taxon>
        <taxon>Neopterygii</taxon>
        <taxon>Teleostei</taxon>
        <taxon>Protacanthopterygii</taxon>
        <taxon>Salmoniformes</taxon>
        <taxon>Salmonidae</taxon>
        <taxon>Salmoninae</taxon>
        <taxon>Oncorhynchus</taxon>
    </lineage>
</organism>
<dbReference type="PANTHER" id="PTHR23192:SF85">
    <property type="entry name" value="GLIOMEDIN"/>
    <property type="match status" value="1"/>
</dbReference>
<evidence type="ECO:0000313" key="7">
    <source>
        <dbReference type="Ensembl" id="ENSOTSP00005111429.1"/>
    </source>
</evidence>